<organism evidence="10 11">
    <name type="scientific">Dillenia turbinata</name>
    <dbReference type="NCBI Taxonomy" id="194707"/>
    <lineage>
        <taxon>Eukaryota</taxon>
        <taxon>Viridiplantae</taxon>
        <taxon>Streptophyta</taxon>
        <taxon>Embryophyta</taxon>
        <taxon>Tracheophyta</taxon>
        <taxon>Spermatophyta</taxon>
        <taxon>Magnoliopsida</taxon>
        <taxon>eudicotyledons</taxon>
        <taxon>Gunneridae</taxon>
        <taxon>Pentapetalae</taxon>
        <taxon>Dilleniales</taxon>
        <taxon>Dilleniaceae</taxon>
        <taxon>Dillenia</taxon>
    </lineage>
</organism>
<evidence type="ECO:0000256" key="5">
    <source>
        <dbReference type="ARBA" id="ARBA00023242"/>
    </source>
</evidence>
<comment type="subcellular location">
    <subcellularLocation>
        <location evidence="1">Nucleus</location>
    </subcellularLocation>
</comment>
<dbReference type="PROSITE" id="PS50157">
    <property type="entry name" value="ZINC_FINGER_C2H2_2"/>
    <property type="match status" value="1"/>
</dbReference>
<dbReference type="GO" id="GO:0003677">
    <property type="term" value="F:DNA binding"/>
    <property type="evidence" value="ECO:0007669"/>
    <property type="project" value="UniProtKB-KW"/>
</dbReference>
<dbReference type="AlphaFoldDB" id="A0AAN8W5M4"/>
<dbReference type="SMART" id="SM00355">
    <property type="entry name" value="ZnF_C2H2"/>
    <property type="match status" value="2"/>
</dbReference>
<dbReference type="Proteomes" id="UP001370490">
    <property type="component" value="Unassembled WGS sequence"/>
</dbReference>
<keyword evidence="4" id="KW-0804">Transcription</keyword>
<dbReference type="PROSITE" id="PS50982">
    <property type="entry name" value="MBD"/>
    <property type="match status" value="1"/>
</dbReference>
<evidence type="ECO:0000256" key="3">
    <source>
        <dbReference type="ARBA" id="ARBA00023125"/>
    </source>
</evidence>
<dbReference type="GO" id="GO:0005634">
    <property type="term" value="C:nucleus"/>
    <property type="evidence" value="ECO:0007669"/>
    <property type="project" value="UniProtKB-SubCell"/>
</dbReference>
<reference evidence="10 11" key="1">
    <citation type="submission" date="2023-12" db="EMBL/GenBank/DDBJ databases">
        <title>A high-quality genome assembly for Dillenia turbinata (Dilleniales).</title>
        <authorList>
            <person name="Chanderbali A."/>
        </authorList>
    </citation>
    <scope>NUCLEOTIDE SEQUENCE [LARGE SCALE GENOMIC DNA]</scope>
    <source>
        <strain evidence="10">LSX21</strain>
        <tissue evidence="10">Leaf</tissue>
    </source>
</reference>
<keyword evidence="11" id="KW-1185">Reference proteome</keyword>
<evidence type="ECO:0000259" key="9">
    <source>
        <dbReference type="PROSITE" id="PS50982"/>
    </source>
</evidence>
<sequence length="702" mass="78212">MAAKLEHLFFVDMAKLSQSELYKLSLCSTTAFDVYATDNIVNPEIDPTIFNESAGSRKQTFTRLRRPLPPRISSAHRRRFQNPKPPTISPNDPEHSENKLIIKMLNRMIDPNGEKGNQTPDIVNNNAGGETVGYEKRRRGRKKKLSEASEMVLEIVNRNGVAVDLAVLASEEDPFGEELKRRTVGLESDEEFLGFLSGFNGHWGSRRKRRRIVDASEFGDALPVGWKLLIGLRRKDGRVSLYIRRYISPSGHQFLSCKEASSFLQSYFGLKNESRPMNDRGDNDQEQASEMQSDIHPALPYMEVDSEKEILDNSTVPSQPIEYETDSSMGIENLADVEIQDLFECHKCIMTFTEKDAYLEHLLSSHQKTTKRYRLGTSVGEGVIIKDGKYECQFCHKIFEERRQYNGHVGIHVRNYVKNFGESSGKITGQKGIDSASRDDLAPRTSRMDALIEIAQNSILETSSEGHDDLVAGDLSHEVNVASISEILEASLGHEPNTDSCLQTAVEVETTQGNQNQEPHDQCFNNIKADKMPEEIEENGTVLDINTVPHTDSISNPAASEENVVALGSVDVKDCHMLSNNLMDSLGIEQGSSHFVSIFGDENICVIDSSNNGVCTGAAEHPRDGSLEEYDINKPCIGFGGETAGPTSEENMLQSRDALSLMPMDSFHSFSATSDKDLISNVLLLVLSVQPHVEIRRKLTCY</sequence>
<dbReference type="InterPro" id="IPR001739">
    <property type="entry name" value="Methyl_CpG_DNA-bd"/>
</dbReference>
<feature type="domain" description="C2H2-type" evidence="8">
    <location>
        <begin position="390"/>
        <end position="417"/>
    </location>
</feature>
<feature type="region of interest" description="Disordered" evidence="7">
    <location>
        <begin position="110"/>
        <end position="143"/>
    </location>
</feature>
<proteinExistence type="predicted"/>
<protein>
    <recommendedName>
        <fullName evidence="12">C2H2-type domain-containing protein</fullName>
    </recommendedName>
</protein>
<evidence type="ECO:0000256" key="4">
    <source>
        <dbReference type="ARBA" id="ARBA00023163"/>
    </source>
</evidence>
<evidence type="ECO:0000259" key="8">
    <source>
        <dbReference type="PROSITE" id="PS50157"/>
    </source>
</evidence>
<keyword evidence="3" id="KW-0238">DNA-binding</keyword>
<dbReference type="PANTHER" id="PTHR37701">
    <property type="entry name" value="METHYL-CPG-BINDING DOMAIN-CONTAINING PROTEIN 8"/>
    <property type="match status" value="1"/>
</dbReference>
<dbReference type="PANTHER" id="PTHR37701:SF19">
    <property type="entry name" value="METHYL-CPG-BINDING DOMAIN PROTEIN"/>
    <property type="match status" value="1"/>
</dbReference>
<dbReference type="InterPro" id="IPR016177">
    <property type="entry name" value="DNA-bd_dom_sf"/>
</dbReference>
<gene>
    <name evidence="10" type="ORF">RJ641_013289</name>
</gene>
<evidence type="ECO:0000313" key="10">
    <source>
        <dbReference type="EMBL" id="KAK6945745.1"/>
    </source>
</evidence>
<keyword evidence="6" id="KW-0479">Metal-binding</keyword>
<dbReference type="InterPro" id="IPR013087">
    <property type="entry name" value="Znf_C2H2_type"/>
</dbReference>
<keyword evidence="6" id="KW-0862">Zinc</keyword>
<dbReference type="InterPro" id="IPR037472">
    <property type="entry name" value="MBD8"/>
</dbReference>
<keyword evidence="5" id="KW-0539">Nucleus</keyword>
<feature type="region of interest" description="Disordered" evidence="7">
    <location>
        <begin position="74"/>
        <end position="95"/>
    </location>
</feature>
<evidence type="ECO:0000256" key="1">
    <source>
        <dbReference type="ARBA" id="ARBA00004123"/>
    </source>
</evidence>
<name>A0AAN8W5M4_9MAGN</name>
<feature type="domain" description="MBD" evidence="9">
    <location>
        <begin position="212"/>
        <end position="285"/>
    </location>
</feature>
<dbReference type="Gene3D" id="3.30.160.60">
    <property type="entry name" value="Classic Zinc Finger"/>
    <property type="match status" value="1"/>
</dbReference>
<dbReference type="PROSITE" id="PS00028">
    <property type="entry name" value="ZINC_FINGER_C2H2_1"/>
    <property type="match status" value="2"/>
</dbReference>
<evidence type="ECO:0000256" key="2">
    <source>
        <dbReference type="ARBA" id="ARBA00023015"/>
    </source>
</evidence>
<evidence type="ECO:0000313" key="11">
    <source>
        <dbReference type="Proteomes" id="UP001370490"/>
    </source>
</evidence>
<keyword evidence="2" id="KW-0805">Transcription regulation</keyword>
<dbReference type="EMBL" id="JBAMMX010000002">
    <property type="protein sequence ID" value="KAK6945745.1"/>
    <property type="molecule type" value="Genomic_DNA"/>
</dbReference>
<evidence type="ECO:0000256" key="6">
    <source>
        <dbReference type="PROSITE-ProRule" id="PRU00042"/>
    </source>
</evidence>
<evidence type="ECO:0000256" key="7">
    <source>
        <dbReference type="SAM" id="MobiDB-lite"/>
    </source>
</evidence>
<accession>A0AAN8W5M4</accession>
<dbReference type="SUPFAM" id="SSF54171">
    <property type="entry name" value="DNA-binding domain"/>
    <property type="match status" value="1"/>
</dbReference>
<evidence type="ECO:0008006" key="12">
    <source>
        <dbReference type="Google" id="ProtNLM"/>
    </source>
</evidence>
<keyword evidence="6" id="KW-0863">Zinc-finger</keyword>
<feature type="compositionally biased region" description="Polar residues" evidence="7">
    <location>
        <begin position="115"/>
        <end position="128"/>
    </location>
</feature>
<dbReference type="GO" id="GO:0008270">
    <property type="term" value="F:zinc ion binding"/>
    <property type="evidence" value="ECO:0007669"/>
    <property type="project" value="UniProtKB-KW"/>
</dbReference>
<comment type="caution">
    <text evidence="10">The sequence shown here is derived from an EMBL/GenBank/DDBJ whole genome shotgun (WGS) entry which is preliminary data.</text>
</comment>